<evidence type="ECO:0000313" key="1">
    <source>
        <dbReference type="EMBL" id="AWB84820.1"/>
    </source>
</evidence>
<dbReference type="EMBL" id="CP026948">
    <property type="protein sequence ID" value="AWB84820.1"/>
    <property type="molecule type" value="Genomic_DNA"/>
</dbReference>
<dbReference type="InterPro" id="IPR017482">
    <property type="entry name" value="Lambda-type_endonuclease"/>
</dbReference>
<dbReference type="InterPro" id="IPR011335">
    <property type="entry name" value="Restrct_endonuc-II-like"/>
</dbReference>
<reference evidence="2" key="1">
    <citation type="submission" date="2018-01" db="EMBL/GenBank/DDBJ databases">
        <authorList>
            <person name="Li J."/>
        </authorList>
    </citation>
    <scope>NUCLEOTIDE SEQUENCE [LARGE SCALE GENOMIC DNA]</scope>
    <source>
        <strain evidence="2">2184</strain>
    </source>
</reference>
<dbReference type="SUPFAM" id="SSF52980">
    <property type="entry name" value="Restriction endonuclease-like"/>
    <property type="match status" value="1"/>
</dbReference>
<dbReference type="InterPro" id="IPR019080">
    <property type="entry name" value="YqaJ_viral_recombinase"/>
</dbReference>
<sequence length="347" mass="40028">MHKPYQPGRNSMPHHPNTVTVLPKTTDRGAWIGQRRHGLGSSDASIIMGLSPWESPYSLWEQKTGRAALDPPVDHDTEELREWGNRLEPVIRDATAEELGVTIIKPDEAWANRERPWQRANLDGLIPDTSTFCEFKNSTAWNADKWKGQIPDHAEIQVHHIGLVTGWRDAIVAGLIGGNHLSIHRITLNQNILEMMQTAEDEFWRHVEDDTPPDVDWHERTRDALFTEWRQTRTTGSQEVDPDEARKWVEQAREAKEAEDAAKRRRAEAMNHLLKMMGGHEQIATGDTVWARVRHGQLDKRRFQDDHPDLWEQAQTMKPAVDTAWLKEHHPDLFRDYQHITITIPTT</sequence>
<dbReference type="AlphaFoldDB" id="A0A2S0WGD1"/>
<dbReference type="NCBIfam" id="TIGR03033">
    <property type="entry name" value="phage_rel_nuc"/>
    <property type="match status" value="1"/>
</dbReference>
<dbReference type="KEGG" id="clia:C3E79_10310"/>
<organism evidence="1 2">
    <name type="scientific">Corynebacterium liangguodongii</name>
    <dbReference type="NCBI Taxonomy" id="2079535"/>
    <lineage>
        <taxon>Bacteria</taxon>
        <taxon>Bacillati</taxon>
        <taxon>Actinomycetota</taxon>
        <taxon>Actinomycetes</taxon>
        <taxon>Mycobacteriales</taxon>
        <taxon>Corynebacteriaceae</taxon>
        <taxon>Corynebacterium</taxon>
    </lineage>
</organism>
<proteinExistence type="predicted"/>
<dbReference type="Pfam" id="PF09588">
    <property type="entry name" value="YqaJ"/>
    <property type="match status" value="1"/>
</dbReference>
<evidence type="ECO:0000313" key="2">
    <source>
        <dbReference type="Proteomes" id="UP000244754"/>
    </source>
</evidence>
<gene>
    <name evidence="1" type="ORF">C3E79_10310</name>
</gene>
<name>A0A2S0WGD1_9CORY</name>
<dbReference type="Proteomes" id="UP000244754">
    <property type="component" value="Chromosome"/>
</dbReference>
<dbReference type="Gene3D" id="3.90.320.10">
    <property type="match status" value="1"/>
</dbReference>
<accession>A0A2S0WGD1</accession>
<dbReference type="InterPro" id="IPR011604">
    <property type="entry name" value="PDDEXK-like_dom_sf"/>
</dbReference>
<keyword evidence="2" id="KW-1185">Reference proteome</keyword>
<protein>
    <submittedName>
        <fullName evidence="1">Uncharacterized protein</fullName>
    </submittedName>
</protein>